<keyword evidence="2" id="KW-0808">Transferase</keyword>
<keyword evidence="1" id="KW-0489">Methyltransferase</keyword>
<dbReference type="Pfam" id="PF01209">
    <property type="entry name" value="Ubie_methyltran"/>
    <property type="match status" value="1"/>
</dbReference>
<keyword evidence="5" id="KW-1185">Reference proteome</keyword>
<organism evidence="4 5">
    <name type="scientific">Cymbomonas tetramitiformis</name>
    <dbReference type="NCBI Taxonomy" id="36881"/>
    <lineage>
        <taxon>Eukaryota</taxon>
        <taxon>Viridiplantae</taxon>
        <taxon>Chlorophyta</taxon>
        <taxon>Pyramimonadophyceae</taxon>
        <taxon>Pyramimonadales</taxon>
        <taxon>Pyramimonadaceae</taxon>
        <taxon>Cymbomonas</taxon>
    </lineage>
</organism>
<dbReference type="InterPro" id="IPR029063">
    <property type="entry name" value="SAM-dependent_MTases_sf"/>
</dbReference>
<keyword evidence="3" id="KW-0949">S-adenosyl-L-methionine</keyword>
<evidence type="ECO:0000313" key="4">
    <source>
        <dbReference type="EMBL" id="KAK3237463.1"/>
    </source>
</evidence>
<gene>
    <name evidence="4" type="ORF">CYMTET_52463</name>
</gene>
<dbReference type="GO" id="GO:0008168">
    <property type="term" value="F:methyltransferase activity"/>
    <property type="evidence" value="ECO:0007669"/>
    <property type="project" value="UniProtKB-KW"/>
</dbReference>
<proteinExistence type="predicted"/>
<dbReference type="Proteomes" id="UP001190700">
    <property type="component" value="Unassembled WGS sequence"/>
</dbReference>
<dbReference type="Gene3D" id="3.40.50.150">
    <property type="entry name" value="Vaccinia Virus protein VP39"/>
    <property type="match status" value="1"/>
</dbReference>
<dbReference type="PANTHER" id="PTHR43591">
    <property type="entry name" value="METHYLTRANSFERASE"/>
    <property type="match status" value="1"/>
</dbReference>
<dbReference type="InterPro" id="IPR004033">
    <property type="entry name" value="UbiE/COQ5_MeTrFase"/>
</dbReference>
<dbReference type="AlphaFoldDB" id="A0AAE0BIZ0"/>
<evidence type="ECO:0000256" key="3">
    <source>
        <dbReference type="ARBA" id="ARBA00022691"/>
    </source>
</evidence>
<sequence>MKLPFEDDSFDAVTLGYGLRNVKDVPTTLRELCRVLKPGCTAAVLDFNRPEDANIGAVQDFFLDNLVVPLARANGVAEEYEYLKPSIARFPTGPEQEELALEAGFTEGVHYELTGGLMGCLVATV</sequence>
<dbReference type="PANTHER" id="PTHR43591:SF24">
    <property type="entry name" value="2-METHOXY-6-POLYPRENYL-1,4-BENZOQUINOL METHYLASE, MITOCHONDRIAL"/>
    <property type="match status" value="1"/>
</dbReference>
<evidence type="ECO:0000256" key="1">
    <source>
        <dbReference type="ARBA" id="ARBA00022603"/>
    </source>
</evidence>
<evidence type="ECO:0000313" key="5">
    <source>
        <dbReference type="Proteomes" id="UP001190700"/>
    </source>
</evidence>
<name>A0AAE0BIZ0_9CHLO</name>
<reference evidence="4 5" key="1">
    <citation type="journal article" date="2015" name="Genome Biol. Evol.">
        <title>Comparative Genomics of a Bacterivorous Green Alga Reveals Evolutionary Causalities and Consequences of Phago-Mixotrophic Mode of Nutrition.</title>
        <authorList>
            <person name="Burns J.A."/>
            <person name="Paasch A."/>
            <person name="Narechania A."/>
            <person name="Kim E."/>
        </authorList>
    </citation>
    <scope>NUCLEOTIDE SEQUENCE [LARGE SCALE GENOMIC DNA]</scope>
    <source>
        <strain evidence="4 5">PLY_AMNH</strain>
    </source>
</reference>
<dbReference type="EMBL" id="LGRX02034584">
    <property type="protein sequence ID" value="KAK3237463.1"/>
    <property type="molecule type" value="Genomic_DNA"/>
</dbReference>
<evidence type="ECO:0000256" key="2">
    <source>
        <dbReference type="ARBA" id="ARBA00022679"/>
    </source>
</evidence>
<dbReference type="GO" id="GO:0032259">
    <property type="term" value="P:methylation"/>
    <property type="evidence" value="ECO:0007669"/>
    <property type="project" value="UniProtKB-KW"/>
</dbReference>
<dbReference type="SUPFAM" id="SSF53335">
    <property type="entry name" value="S-adenosyl-L-methionine-dependent methyltransferases"/>
    <property type="match status" value="1"/>
</dbReference>
<dbReference type="PROSITE" id="PS51608">
    <property type="entry name" value="SAM_MT_UBIE"/>
    <property type="match status" value="1"/>
</dbReference>
<accession>A0AAE0BIZ0</accession>
<protein>
    <submittedName>
        <fullName evidence="4">Uncharacterized protein</fullName>
    </submittedName>
</protein>
<comment type="caution">
    <text evidence="4">The sequence shown here is derived from an EMBL/GenBank/DDBJ whole genome shotgun (WGS) entry which is preliminary data.</text>
</comment>